<evidence type="ECO:0000256" key="3">
    <source>
        <dbReference type="ARBA" id="ARBA00023210"/>
    </source>
</evidence>
<dbReference type="OrthoDB" id="5294622at2"/>
<evidence type="ECO:0000256" key="2">
    <source>
        <dbReference type="ARBA" id="ARBA00022618"/>
    </source>
</evidence>
<dbReference type="PANTHER" id="PTHR39455">
    <property type="entry name" value="CELL DIVISION PROTEIN ZAPD"/>
    <property type="match status" value="1"/>
</dbReference>
<comment type="similarity">
    <text evidence="5">Belongs to the ZapD family.</text>
</comment>
<comment type="function">
    <text evidence="5">Cell division factor that enhances FtsZ-ring assembly. Directly interacts with FtsZ and promotes bundling of FtsZ protofilaments, with a reduction in FtsZ GTPase activity.</text>
</comment>
<keyword evidence="4 5" id="KW-0131">Cell cycle</keyword>
<dbReference type="GO" id="GO:0000917">
    <property type="term" value="P:division septum assembly"/>
    <property type="evidence" value="ECO:0007669"/>
    <property type="project" value="UniProtKB-KW"/>
</dbReference>
<organism evidence="6 7">
    <name type="scientific">Microvirgula aerodenitrificans</name>
    <dbReference type="NCBI Taxonomy" id="57480"/>
    <lineage>
        <taxon>Bacteria</taxon>
        <taxon>Pseudomonadati</taxon>
        <taxon>Pseudomonadota</taxon>
        <taxon>Betaproteobacteria</taxon>
        <taxon>Neisseriales</taxon>
        <taxon>Aquaspirillaceae</taxon>
        <taxon>Microvirgula</taxon>
    </lineage>
</organism>
<name>A0A2S0PAI9_9NEIS</name>
<dbReference type="InterPro" id="IPR009777">
    <property type="entry name" value="ZapD"/>
</dbReference>
<proteinExistence type="inferred from homology"/>
<dbReference type="InterPro" id="IPR027462">
    <property type="entry name" value="ZapD_C"/>
</dbReference>
<keyword evidence="7" id="KW-1185">Reference proteome</keyword>
<comment type="subunit">
    <text evidence="5">Interacts with FtsZ.</text>
</comment>
<evidence type="ECO:0000256" key="1">
    <source>
        <dbReference type="ARBA" id="ARBA00022490"/>
    </source>
</evidence>
<protein>
    <recommendedName>
        <fullName evidence="5">Cell division protein ZapD</fullName>
    </recommendedName>
    <alternativeName>
        <fullName evidence="5">Z ring-associated protein D</fullName>
    </alternativeName>
</protein>
<dbReference type="Pfam" id="PF07072">
    <property type="entry name" value="ZapD"/>
    <property type="match status" value="1"/>
</dbReference>
<evidence type="ECO:0000256" key="5">
    <source>
        <dbReference type="HAMAP-Rule" id="MF_01092"/>
    </source>
</evidence>
<keyword evidence="2 5" id="KW-0132">Cell division</keyword>
<dbReference type="KEGG" id="maer:DAI18_10345"/>
<evidence type="ECO:0000313" key="7">
    <source>
        <dbReference type="Proteomes" id="UP000244173"/>
    </source>
</evidence>
<evidence type="ECO:0000313" key="6">
    <source>
        <dbReference type="EMBL" id="AVY94399.1"/>
    </source>
</evidence>
<evidence type="ECO:0000256" key="4">
    <source>
        <dbReference type="ARBA" id="ARBA00023306"/>
    </source>
</evidence>
<dbReference type="HAMAP" id="MF_01092">
    <property type="entry name" value="ZapD"/>
    <property type="match status" value="1"/>
</dbReference>
<dbReference type="Gene3D" id="2.60.440.10">
    <property type="entry name" value="YacF-like domains"/>
    <property type="match status" value="1"/>
</dbReference>
<reference evidence="6 7" key="1">
    <citation type="submission" date="2018-04" db="EMBL/GenBank/DDBJ databases">
        <title>Denitrifier Microvirgula.</title>
        <authorList>
            <person name="Anderson E."/>
            <person name="Jang J."/>
            <person name="Ishii S."/>
        </authorList>
    </citation>
    <scope>NUCLEOTIDE SEQUENCE [LARGE SCALE GENOMIC DNA]</scope>
    <source>
        <strain evidence="6 7">BE2.4</strain>
    </source>
</reference>
<gene>
    <name evidence="5" type="primary">zapD</name>
    <name evidence="6" type="ORF">DAI18_10345</name>
</gene>
<dbReference type="SUPFAM" id="SSF160950">
    <property type="entry name" value="YacF-like"/>
    <property type="match status" value="1"/>
</dbReference>
<keyword evidence="1 5" id="KW-0963">Cytoplasm</keyword>
<dbReference type="InterPro" id="IPR036268">
    <property type="entry name" value="ZapD_sf"/>
</dbReference>
<keyword evidence="3 5" id="KW-0717">Septation</keyword>
<dbReference type="Proteomes" id="UP000244173">
    <property type="component" value="Chromosome"/>
</dbReference>
<dbReference type="Gene3D" id="1.10.3900.10">
    <property type="entry name" value="YacF-like"/>
    <property type="match status" value="1"/>
</dbReference>
<dbReference type="STRING" id="1122240.GCA_000620105_00104"/>
<dbReference type="GO" id="GO:0032153">
    <property type="term" value="C:cell division site"/>
    <property type="evidence" value="ECO:0007669"/>
    <property type="project" value="TreeGrafter"/>
</dbReference>
<accession>A0A2S0PAI9</accession>
<dbReference type="AlphaFoldDB" id="A0A2S0PAI9"/>
<dbReference type="GO" id="GO:0043093">
    <property type="term" value="P:FtsZ-dependent cytokinesis"/>
    <property type="evidence" value="ECO:0007669"/>
    <property type="project" value="UniProtKB-UniRule"/>
</dbReference>
<dbReference type="NCBIfam" id="NF003656">
    <property type="entry name" value="PRK05287.1-4"/>
    <property type="match status" value="1"/>
</dbReference>
<comment type="subcellular location">
    <subcellularLocation>
        <location evidence="5">Cytoplasm</location>
    </subcellularLocation>
    <text evidence="5">Localizes to mid-cell in an FtsZ-dependent manner.</text>
</comment>
<dbReference type="EMBL" id="CP028519">
    <property type="protein sequence ID" value="AVY94399.1"/>
    <property type="molecule type" value="Genomic_DNA"/>
</dbReference>
<sequence>MISFEFPIAERIRLLLRLEDLFQRLAHFMERGTPTDHHAALLSLFEISEIGARSDVKGELLQELDRQKHALDALRDNPAIAEDALDAVLADIEAAMSGLFDSTSRVGQHLRENEWLSTIRQRSGIPGGVCEFDLPSYHFWLHRPDAMRRADVDRWYAPLKPARAAADVLLQLLRDNGKTYPLVARGGNFQQMSGGRIVHMIRIVIDELYGVVPELSANKYAINVRFVQPGTGNERPRPVGKDIEFTLTYCKL</sequence>
<dbReference type="PANTHER" id="PTHR39455:SF1">
    <property type="entry name" value="CELL DIVISION PROTEIN ZAPD"/>
    <property type="match status" value="1"/>
</dbReference>
<dbReference type="GO" id="GO:0005737">
    <property type="term" value="C:cytoplasm"/>
    <property type="evidence" value="ECO:0007669"/>
    <property type="project" value="UniProtKB-SubCell"/>
</dbReference>